<evidence type="ECO:0000313" key="8">
    <source>
        <dbReference type="Proteomes" id="UP000388235"/>
    </source>
</evidence>
<comment type="similarity">
    <text evidence="3 4">In the C-terminal section; belongs to the PPC synthetase family.</text>
</comment>
<comment type="pathway">
    <text evidence="3 4">Cofactor biosynthesis; coenzyme A biosynthesis; CoA from (R)-pantothenate: step 2/5.</text>
</comment>
<feature type="binding site" evidence="3">
    <location>
        <position position="342"/>
    </location>
    <ligand>
        <name>CTP</name>
        <dbReference type="ChEBI" id="CHEBI:37563"/>
    </ligand>
</feature>
<dbReference type="RefSeq" id="WP_153712717.1">
    <property type="nucleotide sequence ID" value="NZ_CP045871.1"/>
</dbReference>
<comment type="catalytic activity">
    <reaction evidence="3 4">
        <text>N-[(R)-4-phosphopantothenoyl]-L-cysteine + H(+) = (R)-4'-phosphopantetheine + CO2</text>
        <dbReference type="Rhea" id="RHEA:16793"/>
        <dbReference type="ChEBI" id="CHEBI:15378"/>
        <dbReference type="ChEBI" id="CHEBI:16526"/>
        <dbReference type="ChEBI" id="CHEBI:59458"/>
        <dbReference type="ChEBI" id="CHEBI:61723"/>
        <dbReference type="EC" id="4.1.1.36"/>
    </reaction>
</comment>
<dbReference type="KEGG" id="llp:GH975_01010"/>
<comment type="cofactor">
    <cofactor evidence="3">
        <name>Mg(2+)</name>
        <dbReference type="ChEBI" id="CHEBI:18420"/>
    </cofactor>
</comment>
<comment type="pathway">
    <text evidence="3 4">Cofactor biosynthesis; coenzyme A biosynthesis; CoA from (R)-pantothenate: step 3/5.</text>
</comment>
<dbReference type="PANTHER" id="PTHR14359">
    <property type="entry name" value="HOMO-OLIGOMERIC FLAVIN CONTAINING CYS DECARBOXYLASE FAMILY"/>
    <property type="match status" value="1"/>
</dbReference>
<evidence type="ECO:0000259" key="5">
    <source>
        <dbReference type="Pfam" id="PF02441"/>
    </source>
</evidence>
<dbReference type="OrthoDB" id="9802554at2"/>
<sequence>MTQVLSQRRVILGITGGIAAYKAAELVRTLVRAGAQVQVVMTEAAQAFVTPLTLQALSGREVKTTLLDPSAEAGMGHIELARWAELLLIAPCTADTMARLAQGRGDDLLTTLTLATPAPVHIAPAMNQQMWAQASTQANLATLLARGIQVHGPDAGEQACGDVGLGRMLEPVALHQAVERALVSGQLAGQHWLVSAGPTREAIDPVRYVSNHSSGKMGYAIAAALRDAGAQVTLVSGPTTLDCPDGIERVAVNSALEMLAACQAVNPDGFIACAAVADFRPAMAAEHKLKKGQGDLNDVHWVENPDIVAAVAGAKRRPRWVIGFAAETENAIDNARAKRIRKGLDAILANTVGDNQAFGTDDNHLHWIDAHGDTDLGHAPKRVLAEALVRRIIDLAKE</sequence>
<dbReference type="Gene3D" id="3.40.50.1950">
    <property type="entry name" value="Flavin prenyltransferase-like"/>
    <property type="match status" value="1"/>
</dbReference>
<dbReference type="GO" id="GO:0015941">
    <property type="term" value="P:pantothenate catabolic process"/>
    <property type="evidence" value="ECO:0007669"/>
    <property type="project" value="InterPro"/>
</dbReference>
<dbReference type="NCBIfam" id="TIGR00521">
    <property type="entry name" value="coaBC_dfp"/>
    <property type="match status" value="1"/>
</dbReference>
<dbReference type="GO" id="GO:0015937">
    <property type="term" value="P:coenzyme A biosynthetic process"/>
    <property type="evidence" value="ECO:0007669"/>
    <property type="project" value="UniProtKB-UniRule"/>
</dbReference>
<keyword evidence="3 4" id="KW-0285">Flavoprotein</keyword>
<dbReference type="Pfam" id="PF02441">
    <property type="entry name" value="Flavoprotein"/>
    <property type="match status" value="1"/>
</dbReference>
<dbReference type="GO" id="GO:0004632">
    <property type="term" value="F:phosphopantothenate--cysteine ligase activity"/>
    <property type="evidence" value="ECO:0007669"/>
    <property type="project" value="UniProtKB-UniRule"/>
</dbReference>
<feature type="region of interest" description="Phosphopantothenoylcysteine decarboxylase" evidence="3">
    <location>
        <begin position="1"/>
        <end position="191"/>
    </location>
</feature>
<keyword evidence="3 4" id="KW-0436">Ligase</keyword>
<dbReference type="EC" id="6.3.2.5" evidence="3"/>
<dbReference type="GO" id="GO:0004633">
    <property type="term" value="F:phosphopantothenoylcysteine decarboxylase activity"/>
    <property type="evidence" value="ECO:0007669"/>
    <property type="project" value="UniProtKB-UniRule"/>
</dbReference>
<proteinExistence type="inferred from homology"/>
<keyword evidence="2 3" id="KW-0456">Lyase</keyword>
<dbReference type="GO" id="GO:0010181">
    <property type="term" value="F:FMN binding"/>
    <property type="evidence" value="ECO:0007669"/>
    <property type="project" value="UniProtKB-UniRule"/>
</dbReference>
<comment type="cofactor">
    <cofactor evidence="3">
        <name>FMN</name>
        <dbReference type="ChEBI" id="CHEBI:58210"/>
    </cofactor>
    <text evidence="3">Binds 1 FMN per subunit.</text>
</comment>
<feature type="domain" description="Flavoprotein" evidence="5">
    <location>
        <begin position="9"/>
        <end position="178"/>
    </location>
</feature>
<evidence type="ECO:0000256" key="2">
    <source>
        <dbReference type="ARBA" id="ARBA00023239"/>
    </source>
</evidence>
<dbReference type="HAMAP" id="MF_02225">
    <property type="entry name" value="CoaBC"/>
    <property type="match status" value="1"/>
</dbReference>
<feature type="region of interest" description="Phosphopantothenate--cysteine ligase" evidence="3">
    <location>
        <begin position="192"/>
        <end position="398"/>
    </location>
</feature>
<feature type="binding site" evidence="3">
    <location>
        <position position="288"/>
    </location>
    <ligand>
        <name>CTP</name>
        <dbReference type="ChEBI" id="CHEBI:37563"/>
    </ligand>
</feature>
<name>A0A5Q2Q860_9GAMM</name>
<keyword evidence="8" id="KW-1185">Reference proteome</keyword>
<organism evidence="7 8">
    <name type="scientific">Litorivicinus lipolyticus</name>
    <dbReference type="NCBI Taxonomy" id="418701"/>
    <lineage>
        <taxon>Bacteria</taxon>
        <taxon>Pseudomonadati</taxon>
        <taxon>Pseudomonadota</taxon>
        <taxon>Gammaproteobacteria</taxon>
        <taxon>Oceanospirillales</taxon>
        <taxon>Litorivicinaceae</taxon>
        <taxon>Litorivicinus</taxon>
    </lineage>
</organism>
<reference evidence="7 8" key="1">
    <citation type="submission" date="2019-11" db="EMBL/GenBank/DDBJ databases">
        <authorList>
            <person name="Khan S.A."/>
            <person name="Jeon C.O."/>
            <person name="Chun B.H."/>
        </authorList>
    </citation>
    <scope>NUCLEOTIDE SEQUENCE [LARGE SCALE GENOMIC DNA]</scope>
    <source>
        <strain evidence="7 8">IMCC 1097</strain>
    </source>
</reference>
<feature type="binding site" evidence="3">
    <location>
        <position position="324"/>
    </location>
    <ligand>
        <name>CTP</name>
        <dbReference type="ChEBI" id="CHEBI:37563"/>
    </ligand>
</feature>
<keyword evidence="1 3" id="KW-0210">Decarboxylase</keyword>
<dbReference type="UniPathway" id="UPA00241">
    <property type="reaction ID" value="UER00353"/>
</dbReference>
<dbReference type="EC" id="4.1.1.36" evidence="3"/>
<evidence type="ECO:0000256" key="1">
    <source>
        <dbReference type="ARBA" id="ARBA00022793"/>
    </source>
</evidence>
<comment type="function">
    <text evidence="4">Catalyzes two steps in the biosynthesis of coenzyme A. In the first step cysteine is conjugated to 4'-phosphopantothenate to form 4-phosphopantothenoylcysteine, in the latter compound is decarboxylated to form 4'-phosphopantotheine.</text>
</comment>
<keyword evidence="3 4" id="KW-0288">FMN</keyword>
<dbReference type="PANTHER" id="PTHR14359:SF6">
    <property type="entry name" value="PHOSPHOPANTOTHENOYLCYSTEINE DECARBOXYLASE"/>
    <property type="match status" value="1"/>
</dbReference>
<dbReference type="AlphaFoldDB" id="A0A5Q2Q860"/>
<feature type="active site" description="Proton donor" evidence="3">
    <location>
        <position position="160"/>
    </location>
</feature>
<comment type="caution">
    <text evidence="3">Lacks conserved residue(s) required for the propagation of feature annotation.</text>
</comment>
<dbReference type="InterPro" id="IPR035929">
    <property type="entry name" value="CoaB-like_sf"/>
</dbReference>
<dbReference type="InterPro" id="IPR003382">
    <property type="entry name" value="Flavoprotein"/>
</dbReference>
<comment type="similarity">
    <text evidence="3 4">In the N-terminal section; belongs to the HFCD (homo-oligomeric flavin containing Cys decarboxylase) superfamily.</text>
</comment>
<evidence type="ECO:0000313" key="7">
    <source>
        <dbReference type="EMBL" id="QGG79213.1"/>
    </source>
</evidence>
<comment type="function">
    <text evidence="3">Catalyzes two sequential steps in the biosynthesis of coenzyme A. In the first step cysteine is conjugated to 4'-phosphopantothenate to form 4-phosphopantothenoylcysteine. In the second step the latter compound is decarboxylated to form 4'-phosphopantotheine.</text>
</comment>
<evidence type="ECO:0000259" key="6">
    <source>
        <dbReference type="Pfam" id="PF04127"/>
    </source>
</evidence>
<dbReference type="GO" id="GO:0046872">
    <property type="term" value="F:metal ion binding"/>
    <property type="evidence" value="ECO:0007669"/>
    <property type="project" value="UniProtKB-KW"/>
</dbReference>
<dbReference type="Gene3D" id="3.40.50.10300">
    <property type="entry name" value="CoaB-like"/>
    <property type="match status" value="1"/>
</dbReference>
<accession>A0A5Q2Q860</accession>
<evidence type="ECO:0000256" key="4">
    <source>
        <dbReference type="RuleBase" id="RU364078"/>
    </source>
</evidence>
<dbReference type="GO" id="GO:0071513">
    <property type="term" value="C:phosphopantothenoylcysteine decarboxylase complex"/>
    <property type="evidence" value="ECO:0007669"/>
    <property type="project" value="TreeGrafter"/>
</dbReference>
<feature type="domain" description="DNA/pantothenate metabolism flavoprotein C-terminal" evidence="6">
    <location>
        <begin position="187"/>
        <end position="394"/>
    </location>
</feature>
<feature type="binding site" evidence="3">
    <location>
        <position position="338"/>
    </location>
    <ligand>
        <name>CTP</name>
        <dbReference type="ChEBI" id="CHEBI:37563"/>
    </ligand>
</feature>
<gene>
    <name evidence="3 7" type="primary">coaBC</name>
    <name evidence="7" type="ORF">GH975_01010</name>
</gene>
<dbReference type="SUPFAM" id="SSF52507">
    <property type="entry name" value="Homo-oligomeric flavin-containing Cys decarboxylases, HFCD"/>
    <property type="match status" value="1"/>
</dbReference>
<dbReference type="InterPro" id="IPR036551">
    <property type="entry name" value="Flavin_trans-like"/>
</dbReference>
<protein>
    <recommendedName>
        <fullName evidence="3">Coenzyme A biosynthesis bifunctional protein CoaBC</fullName>
    </recommendedName>
    <alternativeName>
        <fullName evidence="3">DNA/pantothenate metabolism flavoprotein</fullName>
    </alternativeName>
    <alternativeName>
        <fullName evidence="3">Phosphopantothenoylcysteine synthetase/decarboxylase</fullName>
        <shortName evidence="3">PPCS-PPCDC</shortName>
    </alternativeName>
    <domain>
        <recommendedName>
            <fullName evidence="3">Phosphopantothenoylcysteine decarboxylase</fullName>
            <shortName evidence="3">PPC decarboxylase</shortName>
            <shortName evidence="3">PPC-DC</shortName>
            <ecNumber evidence="3">4.1.1.36</ecNumber>
        </recommendedName>
        <alternativeName>
            <fullName evidence="3">CoaC</fullName>
        </alternativeName>
    </domain>
    <domain>
        <recommendedName>
            <fullName evidence="3">Phosphopantothenate--cysteine ligase</fullName>
            <ecNumber evidence="3">6.3.2.5</ecNumber>
        </recommendedName>
        <alternativeName>
            <fullName evidence="3">CoaB</fullName>
        </alternativeName>
        <alternativeName>
            <fullName evidence="3">Phosphopantothenoylcysteine synthetase</fullName>
            <shortName evidence="3">PPC synthetase</shortName>
            <shortName evidence="3">PPC-S</shortName>
        </alternativeName>
    </domain>
</protein>
<dbReference type="InterPro" id="IPR005252">
    <property type="entry name" value="CoaBC"/>
</dbReference>
<feature type="binding site" evidence="3">
    <location>
        <position position="278"/>
    </location>
    <ligand>
        <name>CTP</name>
        <dbReference type="ChEBI" id="CHEBI:37563"/>
    </ligand>
</feature>
<keyword evidence="3" id="KW-0511">Multifunctional enzyme</keyword>
<keyword evidence="3" id="KW-0460">Magnesium</keyword>
<dbReference type="Pfam" id="PF04127">
    <property type="entry name" value="DFP"/>
    <property type="match status" value="1"/>
</dbReference>
<comment type="catalytic activity">
    <reaction evidence="3 4">
        <text>(R)-4'-phosphopantothenate + L-cysteine + CTP = N-[(R)-4-phosphopantothenoyl]-L-cysteine + CMP + diphosphate + H(+)</text>
        <dbReference type="Rhea" id="RHEA:19397"/>
        <dbReference type="ChEBI" id="CHEBI:10986"/>
        <dbReference type="ChEBI" id="CHEBI:15378"/>
        <dbReference type="ChEBI" id="CHEBI:33019"/>
        <dbReference type="ChEBI" id="CHEBI:35235"/>
        <dbReference type="ChEBI" id="CHEBI:37563"/>
        <dbReference type="ChEBI" id="CHEBI:59458"/>
        <dbReference type="ChEBI" id="CHEBI:60377"/>
        <dbReference type="EC" id="6.3.2.5"/>
    </reaction>
</comment>
<dbReference type="EMBL" id="CP045871">
    <property type="protein sequence ID" value="QGG79213.1"/>
    <property type="molecule type" value="Genomic_DNA"/>
</dbReference>
<feature type="binding site" evidence="3">
    <location>
        <begin position="305"/>
        <end position="308"/>
    </location>
    <ligand>
        <name>CTP</name>
        <dbReference type="ChEBI" id="CHEBI:37563"/>
    </ligand>
</feature>
<dbReference type="InterPro" id="IPR007085">
    <property type="entry name" value="DNA/pantothenate-metab_flavo_C"/>
</dbReference>
<evidence type="ECO:0000256" key="3">
    <source>
        <dbReference type="HAMAP-Rule" id="MF_02225"/>
    </source>
</evidence>
<dbReference type="SUPFAM" id="SSF102645">
    <property type="entry name" value="CoaB-like"/>
    <property type="match status" value="1"/>
</dbReference>
<keyword evidence="3" id="KW-0479">Metal-binding</keyword>
<dbReference type="Proteomes" id="UP000388235">
    <property type="component" value="Chromosome"/>
</dbReference>